<sequence>MRSMNAIRHPENLAPSPKTNSKTHQYIKRVGNKVVFQFFEQPVLKITLKQINAEFDLDIVEIIRSLCALLEQHYAKLIEFCTGPSHRKQIRHLDEKINVFNSKKKGIILRKIVKILNKKMRKSSNKNF</sequence>
<reference evidence="2 3" key="1">
    <citation type="journal article" date="2024" name="BMC Biol.">
        <title>Comparative genomics of Ascetosporea gives new insight into the evolutionary basis for animal parasitism in Rhizaria.</title>
        <authorList>
            <person name="Hiltunen Thoren M."/>
            <person name="Onut-Brannstrom I."/>
            <person name="Alfjorden A."/>
            <person name="Peckova H."/>
            <person name="Swords F."/>
            <person name="Hooper C."/>
            <person name="Holzer A.S."/>
            <person name="Bass D."/>
            <person name="Burki F."/>
        </authorList>
    </citation>
    <scope>NUCLEOTIDE SEQUENCE [LARGE SCALE GENOMIC DNA]</scope>
    <source>
        <strain evidence="2">20-A016</strain>
    </source>
</reference>
<dbReference type="EMBL" id="JBDODL010000015">
    <property type="protein sequence ID" value="MES1918106.1"/>
    <property type="molecule type" value="Genomic_DNA"/>
</dbReference>
<accession>A0ABV2AEJ5</accession>
<gene>
    <name evidence="2" type="ORF">MHBO_000124</name>
</gene>
<evidence type="ECO:0000256" key="1">
    <source>
        <dbReference type="SAM" id="MobiDB-lite"/>
    </source>
</evidence>
<organism evidence="2 3">
    <name type="scientific">Bonamia ostreae</name>
    <dbReference type="NCBI Taxonomy" id="126728"/>
    <lineage>
        <taxon>Eukaryota</taxon>
        <taxon>Sar</taxon>
        <taxon>Rhizaria</taxon>
        <taxon>Endomyxa</taxon>
        <taxon>Ascetosporea</taxon>
        <taxon>Haplosporida</taxon>
        <taxon>Bonamia</taxon>
    </lineage>
</organism>
<dbReference type="Proteomes" id="UP001439008">
    <property type="component" value="Unassembled WGS sequence"/>
</dbReference>
<evidence type="ECO:0000313" key="2">
    <source>
        <dbReference type="EMBL" id="MES1918106.1"/>
    </source>
</evidence>
<feature type="region of interest" description="Disordered" evidence="1">
    <location>
        <begin position="1"/>
        <end position="22"/>
    </location>
</feature>
<protein>
    <recommendedName>
        <fullName evidence="4">LAGLIDADG homing endonuclease</fullName>
    </recommendedName>
</protein>
<evidence type="ECO:0000313" key="3">
    <source>
        <dbReference type="Proteomes" id="UP001439008"/>
    </source>
</evidence>
<keyword evidence="3" id="KW-1185">Reference proteome</keyword>
<comment type="caution">
    <text evidence="2">The sequence shown here is derived from an EMBL/GenBank/DDBJ whole genome shotgun (WGS) entry which is preliminary data.</text>
</comment>
<proteinExistence type="predicted"/>
<name>A0ABV2AEJ5_9EUKA</name>
<evidence type="ECO:0008006" key="4">
    <source>
        <dbReference type="Google" id="ProtNLM"/>
    </source>
</evidence>